<evidence type="ECO:0000256" key="1">
    <source>
        <dbReference type="ARBA" id="ARBA00022729"/>
    </source>
</evidence>
<dbReference type="EMBL" id="JACYTO010000001">
    <property type="protein sequence ID" value="MBD8502496.1"/>
    <property type="molecule type" value="Genomic_DNA"/>
</dbReference>
<dbReference type="PROSITE" id="PS50268">
    <property type="entry name" value="CADHERIN_2"/>
    <property type="match status" value="1"/>
</dbReference>
<dbReference type="InterPro" id="IPR044016">
    <property type="entry name" value="Big_13"/>
</dbReference>
<dbReference type="Pfam" id="PF19077">
    <property type="entry name" value="Big_13"/>
    <property type="match status" value="1"/>
</dbReference>
<sequence length="1662" mass="166147">MTQTAASPVLLRPADATLRDGRMEVVFIDAALPDLQTLIDGIPAGIEVRLIDASQDGFVQMAMWADAHRGYDAIHVLSHGADARKHLGSVVLTGDNLSDYTPLLERIGQSVGEGGDILLYGCNVAQGELGRAFVEDIARLTRADVAASDDATGAVSHGGDWSLEVAVGDIDAEEMALPGFDSLLSALSAGDIAVIGINGDDAFPAQRWAFVAMADISAGTVIHFTDASFDATLSGNRFYDNSSNEGHMTWTVESDITAGQAFVVTNNGSGDASIAEMGGAARSGVSGSLGGSSVGFHSTGDQIFVYQGTAGTTVGATFIYGLNNGQSPTNYTDGSWMITSIAISGQNLSYKPGGLVDGTSAAVLTSSSTTGSTSGGGSYGFDNMRYIGITTGTREQLLAAIGNAANWSGDNTTPYELSSIGNFTLTAPNATPTITGATAGQTVDDTATVSPFSSVTITDTDADDVTVTVALDALAKGAFTAASLSASGFTANGNGTYSLASGSAAAATTAIRQLVFDPADNRVAPGGTETTTFTITVNDGTENGTDTTTTVVSTSVNDAPTDIGLSATSINQSSGTNATIGTLSTTDVDTGQTHSYSLVSGTGDTDNALFNISGATLRANDTSTMAPGTYSVRVQTDDGAGGTYQETFSITVVDNVAPGFDESTPATANLTATTLDLTASLNEAGTLYYVVVADGAAAPNAAQVRAGQDAGGSAAMKSGSAAVASGAFTHTFNFTGLTAETAYDIYVVGEDDEGSPNLMGAPVKVDVTTPQAGPVVTDAHISITSSPSGTASTYKIGDTITAQWDNSASGQNQSGVTAVIMDFSAFGGGGAVVATNSGSGIWTASYTLTAGNIDAGNLNVSVSATDSNGTTTAVDTANLTADNQAPAVSDPQISISGASGIGGAYKTGDTVTVSWNNTAAGDNNADIASVTADFSAFGGGSAVAASNSGGTWTATYTIAAGNIDATGRNVSLTVTDDAGNVTTTAASSNATVDSQAPTVSDGHLSISGATGVGGVYKIGDTVTVSWDDTAGGDSNSDTISGVTVDFSQFGGAAAVAATNSGGTWTATYTIVPGAIDGVTNRNVSVTVTDNAGNTATVSDTANATVDSVAPGAPSGLDLAAASDSGNSDTDNVTNVITPTITGVGAVVNGTVTLSSSLGGVLGTTTADAGGNWSFTPGTALTSGTHNVTATTSDAAGNVSANSAGLSFTIDTAAPTTTVTIDSISTDSAAPGDFITNDADGLTVVATLSAPLAVGESLEYSADGTNWTDISSSVIGTGVNHTDSSLTSTATVTMRVRDSAGNSGTAASQLIIIDSSAPVLDAINSSPADDASGVAVSGPLTLKFDEALDSGSDLTKVHLKDVSTDTLVPATVSLNASGELVITPSTNLSYSTAYYVTWDADALKDAAGNAATAVGDETTFNFSTTAAPPAPPPPPGPVTVIPPQSEWEQLPDNDGDGVPEAVEAFVPGLIPQGGTLPVVGDGNGDGVADAQQPDVASVPFRETDVVSLNPDAQPAWVTLAAANPEGGNAVPAPSIVNLTQLDAPADRPAVMDMPLGLIAFEAQLERPGEAARFSLYVDADLGVNGYWQQDASGMWVNLASAPYGGGMVEEGGRLRLDFTLEDGGRFDADGLADGVITAPGAVAYLPGSIIDQAPDLPSDGFWL</sequence>
<name>A0ABR9B8J9_9RHOO</name>
<dbReference type="Pfam" id="PF14252">
    <property type="entry name" value="DUF4347"/>
    <property type="match status" value="1"/>
</dbReference>
<feature type="domain" description="Cadherin" evidence="2">
    <location>
        <begin position="569"/>
        <end position="660"/>
    </location>
</feature>
<dbReference type="Pfam" id="PF13205">
    <property type="entry name" value="Big_5"/>
    <property type="match status" value="1"/>
</dbReference>
<reference evidence="4" key="1">
    <citation type="submission" date="2023-07" db="EMBL/GenBank/DDBJ databases">
        <title>Thauera sp. CAU 1555 isolated from sand of Yaerae Beach.</title>
        <authorList>
            <person name="Kim W."/>
        </authorList>
    </citation>
    <scope>NUCLEOTIDE SEQUENCE [LARGE SCALE GENOMIC DNA]</scope>
    <source>
        <strain evidence="4">CAU 1555</strain>
    </source>
</reference>
<evidence type="ECO:0000313" key="3">
    <source>
        <dbReference type="EMBL" id="MBD8502496.1"/>
    </source>
</evidence>
<dbReference type="InterPro" id="IPR002126">
    <property type="entry name" value="Cadherin-like_dom"/>
</dbReference>
<keyword evidence="1" id="KW-0732">Signal</keyword>
<dbReference type="InterPro" id="IPR032812">
    <property type="entry name" value="SbsA_Ig"/>
</dbReference>
<keyword evidence="4" id="KW-1185">Reference proteome</keyword>
<evidence type="ECO:0000259" key="2">
    <source>
        <dbReference type="PROSITE" id="PS50268"/>
    </source>
</evidence>
<dbReference type="Gene3D" id="2.60.40.10">
    <property type="entry name" value="Immunoglobulins"/>
    <property type="match status" value="1"/>
</dbReference>
<dbReference type="NCBIfam" id="NF041766">
    <property type="entry name" value="choice_anch_U"/>
    <property type="match status" value="1"/>
</dbReference>
<evidence type="ECO:0000313" key="4">
    <source>
        <dbReference type="Proteomes" id="UP000603602"/>
    </source>
</evidence>
<dbReference type="InterPro" id="IPR025592">
    <property type="entry name" value="DUF4347"/>
</dbReference>
<dbReference type="Proteomes" id="UP000603602">
    <property type="component" value="Unassembled WGS sequence"/>
</dbReference>
<gene>
    <name evidence="3" type="ORF">IFO67_06330</name>
</gene>
<proteinExistence type="predicted"/>
<accession>A0ABR9B8J9</accession>
<comment type="caution">
    <text evidence="3">The sequence shown here is derived from an EMBL/GenBank/DDBJ whole genome shotgun (WGS) entry which is preliminary data.</text>
</comment>
<organism evidence="3 4">
    <name type="scientific">Thauera sedimentorum</name>
    <dbReference type="NCBI Taxonomy" id="2767595"/>
    <lineage>
        <taxon>Bacteria</taxon>
        <taxon>Pseudomonadati</taxon>
        <taxon>Pseudomonadota</taxon>
        <taxon>Betaproteobacteria</taxon>
        <taxon>Rhodocyclales</taxon>
        <taxon>Zoogloeaceae</taxon>
        <taxon>Thauera</taxon>
    </lineage>
</organism>
<dbReference type="InterPro" id="IPR013783">
    <property type="entry name" value="Ig-like_fold"/>
</dbReference>
<dbReference type="InterPro" id="IPR053784">
    <property type="entry name" value="Choice_anch_U_dom"/>
</dbReference>
<protein>
    <submittedName>
        <fullName evidence="3">DUF4347 domain-containing protein</fullName>
    </submittedName>
</protein>
<dbReference type="RefSeq" id="WP_187717274.1">
    <property type="nucleotide sequence ID" value="NZ_JACTAH010000001.1"/>
</dbReference>